<sequence>MPRPCVMLEPNEAKTYARRLEKTNTSWSLPKYKYLIKDLFCHGRKKGRNQHLAHLTSISTLPRNLQYLHFLGDFNIYTSSETSISTLPRKLQYLHFLGNFIHFLGNFNIYTSSESYCTPTDTMGIDKNTDLGGITGDEKEWQDVYNRIGERYKNAKLVEAIPEEVAENLTTAATAAKEKRQREPAASVYEQRSEMDWEKIEIDKTLVRIWDKHVDVTKAHKAQAAEKALLAEKEKERGMTAEWDSEGGMTVRWEPKRELQLNRVR</sequence>
<organism evidence="1 2">
    <name type="scientific">Cordyceps militaris (strain CM01)</name>
    <name type="common">Caterpillar fungus</name>
    <dbReference type="NCBI Taxonomy" id="983644"/>
    <lineage>
        <taxon>Eukaryota</taxon>
        <taxon>Fungi</taxon>
        <taxon>Dikarya</taxon>
        <taxon>Ascomycota</taxon>
        <taxon>Pezizomycotina</taxon>
        <taxon>Sordariomycetes</taxon>
        <taxon>Hypocreomycetidae</taxon>
        <taxon>Hypocreales</taxon>
        <taxon>Cordycipitaceae</taxon>
        <taxon>Cordyceps</taxon>
    </lineage>
</organism>
<protein>
    <submittedName>
        <fullName evidence="1">Uncharacterized protein</fullName>
    </submittedName>
</protein>
<reference evidence="1 2" key="1">
    <citation type="journal article" date="2011" name="Genome Biol.">
        <title>Genome sequence of the insect pathogenic fungus Cordyceps militaris, a valued traditional Chinese medicine.</title>
        <authorList>
            <person name="Zheng P."/>
            <person name="Xia Y."/>
            <person name="Xiao G."/>
            <person name="Xiong C."/>
            <person name="Hu X."/>
            <person name="Zhang S."/>
            <person name="Zheng H."/>
            <person name="Huang Y."/>
            <person name="Zhou Y."/>
            <person name="Wang S."/>
            <person name="Zhao G.P."/>
            <person name="Liu X."/>
            <person name="St Leger R.J."/>
            <person name="Wang C."/>
        </authorList>
    </citation>
    <scope>NUCLEOTIDE SEQUENCE [LARGE SCALE GENOMIC DNA]</scope>
    <source>
        <strain evidence="1 2">CM01</strain>
    </source>
</reference>
<name>G3JRP7_CORMM</name>
<dbReference type="GeneID" id="18170488"/>
<dbReference type="AlphaFoldDB" id="G3JRP7"/>
<dbReference type="RefSeq" id="XP_006673682.1">
    <property type="nucleotide sequence ID" value="XM_006673619.1"/>
</dbReference>
<dbReference type="EMBL" id="JH126405">
    <property type="protein sequence ID" value="EGX88437.1"/>
    <property type="molecule type" value="Genomic_DNA"/>
</dbReference>
<dbReference type="Proteomes" id="UP000001610">
    <property type="component" value="Unassembled WGS sequence"/>
</dbReference>
<dbReference type="OrthoDB" id="10627719at2759"/>
<evidence type="ECO:0000313" key="2">
    <source>
        <dbReference type="Proteomes" id="UP000001610"/>
    </source>
</evidence>
<proteinExistence type="predicted"/>
<dbReference type="HOGENOM" id="CLU_1049800_0_0_1"/>
<dbReference type="InParanoid" id="G3JRP7"/>
<dbReference type="VEuPathDB" id="FungiDB:CCM_08481"/>
<accession>G3JRP7</accession>
<dbReference type="KEGG" id="cmt:CCM_08481"/>
<gene>
    <name evidence="1" type="ORF">CCM_08481</name>
</gene>
<evidence type="ECO:0000313" key="1">
    <source>
        <dbReference type="EMBL" id="EGX88437.1"/>
    </source>
</evidence>
<keyword evidence="2" id="KW-1185">Reference proteome</keyword>